<protein>
    <submittedName>
        <fullName evidence="2">Uncharacterized protein</fullName>
    </submittedName>
</protein>
<organism evidence="2 3">
    <name type="scientific">Microthyrium microscopicum</name>
    <dbReference type="NCBI Taxonomy" id="703497"/>
    <lineage>
        <taxon>Eukaryota</taxon>
        <taxon>Fungi</taxon>
        <taxon>Dikarya</taxon>
        <taxon>Ascomycota</taxon>
        <taxon>Pezizomycotina</taxon>
        <taxon>Dothideomycetes</taxon>
        <taxon>Dothideomycetes incertae sedis</taxon>
        <taxon>Microthyriales</taxon>
        <taxon>Microthyriaceae</taxon>
        <taxon>Microthyrium</taxon>
    </lineage>
</organism>
<dbReference type="OrthoDB" id="4179303at2759"/>
<keyword evidence="3" id="KW-1185">Reference proteome</keyword>
<proteinExistence type="predicted"/>
<evidence type="ECO:0000313" key="2">
    <source>
        <dbReference type="EMBL" id="KAF2666887.1"/>
    </source>
</evidence>
<evidence type="ECO:0000256" key="1">
    <source>
        <dbReference type="SAM" id="MobiDB-lite"/>
    </source>
</evidence>
<dbReference type="EMBL" id="MU004238">
    <property type="protein sequence ID" value="KAF2666887.1"/>
    <property type="molecule type" value="Genomic_DNA"/>
</dbReference>
<reference evidence="2" key="1">
    <citation type="journal article" date="2020" name="Stud. Mycol.">
        <title>101 Dothideomycetes genomes: a test case for predicting lifestyles and emergence of pathogens.</title>
        <authorList>
            <person name="Haridas S."/>
            <person name="Albert R."/>
            <person name="Binder M."/>
            <person name="Bloem J."/>
            <person name="Labutti K."/>
            <person name="Salamov A."/>
            <person name="Andreopoulos B."/>
            <person name="Baker S."/>
            <person name="Barry K."/>
            <person name="Bills G."/>
            <person name="Bluhm B."/>
            <person name="Cannon C."/>
            <person name="Castanera R."/>
            <person name="Culley D."/>
            <person name="Daum C."/>
            <person name="Ezra D."/>
            <person name="Gonzalez J."/>
            <person name="Henrissat B."/>
            <person name="Kuo A."/>
            <person name="Liang C."/>
            <person name="Lipzen A."/>
            <person name="Lutzoni F."/>
            <person name="Magnuson J."/>
            <person name="Mondo S."/>
            <person name="Nolan M."/>
            <person name="Ohm R."/>
            <person name="Pangilinan J."/>
            <person name="Park H.-J."/>
            <person name="Ramirez L."/>
            <person name="Alfaro M."/>
            <person name="Sun H."/>
            <person name="Tritt A."/>
            <person name="Yoshinaga Y."/>
            <person name="Zwiers L.-H."/>
            <person name="Turgeon B."/>
            <person name="Goodwin S."/>
            <person name="Spatafora J."/>
            <person name="Crous P."/>
            <person name="Grigoriev I."/>
        </authorList>
    </citation>
    <scope>NUCLEOTIDE SEQUENCE</scope>
    <source>
        <strain evidence="2">CBS 115976</strain>
    </source>
</reference>
<dbReference type="AlphaFoldDB" id="A0A6A6U616"/>
<gene>
    <name evidence="2" type="ORF">BT63DRAFT_322355</name>
</gene>
<accession>A0A6A6U616</accession>
<evidence type="ECO:0000313" key="3">
    <source>
        <dbReference type="Proteomes" id="UP000799302"/>
    </source>
</evidence>
<feature type="compositionally biased region" description="Polar residues" evidence="1">
    <location>
        <begin position="1"/>
        <end position="12"/>
    </location>
</feature>
<sequence length="578" mass="66281">MASSSSGSNRRPPTNGIRPRNTREIGHMLARLAVHDAAAPTGSKGLQEFPTEILSNILAWIDQDANVLVRCDRRAYLSHESFRTPESNIDPEHDHHKDVENFRLTCKTFADVGVEHQFTRVTVRFNEKDFEKLEGISKDPKLALCVRKFSYMVPCGFYCNVEEVFNRPLPKDSFTNADNRNTPNTPDLPEEDLLKFIQRKEEHTRIIRSRLDRRAIQAAFASFKNLQHVQLCKLQDDIDTRLLYHQTQFPGLIDWVQLDWASSCVYGTRCIAEMLLKTSNTCSRFSSPHLNSNSAALLVSNPLGVEMNGSLDSLASRLTCLELLFDRDVDLVERNRLQSLPFGSIFRSATNLEALHVGFPDPITVELEVVFHDIKFHKLVAFGIQGWSLTADEIIDLARRHKDKLRGLRLRQIYLKDESRWKDVLFFLRTEMSHLEWVSLRGIGYQSYLDERANGIDLSDIIESDDEEDEDESQLAARLAQHDRDPPVQSQEQIEDLDDIASEQSEYTPSHTGSDIEIDFPPHIRVPRITLRCDCARPQIVSLEEAEEELGDVQDFVSNVTRTRWEKWVINQCPEHTA</sequence>
<feature type="region of interest" description="Disordered" evidence="1">
    <location>
        <begin position="1"/>
        <end position="21"/>
    </location>
</feature>
<name>A0A6A6U616_9PEZI</name>
<dbReference type="Proteomes" id="UP000799302">
    <property type="component" value="Unassembled WGS sequence"/>
</dbReference>